<dbReference type="AlphaFoldDB" id="S4P2P2"/>
<accession>S4P2P2</accession>
<proteinExistence type="predicted"/>
<reference evidence="1" key="1">
    <citation type="journal article" date="2013" name="BMC Genomics">
        <title>Unscrambling butterfly oogenesis.</title>
        <authorList>
            <person name="Carter J.M."/>
            <person name="Baker S.C."/>
            <person name="Pink R."/>
            <person name="Carter D.R."/>
            <person name="Collins A."/>
            <person name="Tomlin J."/>
            <person name="Gibbs M."/>
            <person name="Breuker C.J."/>
        </authorList>
    </citation>
    <scope>NUCLEOTIDE SEQUENCE</scope>
    <source>
        <tissue evidence="1">Ovary</tissue>
    </source>
</reference>
<evidence type="ECO:0000313" key="1">
    <source>
        <dbReference type="EMBL" id="JAA82648.1"/>
    </source>
</evidence>
<protein>
    <submittedName>
        <fullName evidence="1">Uncharacterized protein</fullName>
    </submittedName>
</protein>
<feature type="non-terminal residue" evidence="1">
    <location>
        <position position="69"/>
    </location>
</feature>
<name>S4P2P2_9NEOP</name>
<sequence>MKVRPLFIPGFFKTCNKRGRLNMDNGYCSIKYCGDGRSEYRCHQPFSSRGCRTRRLSECKGERAAAINP</sequence>
<dbReference type="EMBL" id="GAIX01009912">
    <property type="protein sequence ID" value="JAA82648.1"/>
    <property type="molecule type" value="Transcribed_RNA"/>
</dbReference>
<reference evidence="1" key="2">
    <citation type="submission" date="2013-05" db="EMBL/GenBank/DDBJ databases">
        <authorList>
            <person name="Carter J.-M."/>
            <person name="Baker S.C."/>
            <person name="Pink R."/>
            <person name="Carter D.R.F."/>
            <person name="Collins A."/>
            <person name="Tomlin J."/>
            <person name="Gibbs M."/>
            <person name="Breuker C.J."/>
        </authorList>
    </citation>
    <scope>NUCLEOTIDE SEQUENCE</scope>
    <source>
        <tissue evidence="1">Ovary</tissue>
    </source>
</reference>
<organism evidence="1">
    <name type="scientific">Pararge aegeria</name>
    <name type="common">speckled wood butterfly</name>
    <dbReference type="NCBI Taxonomy" id="116150"/>
    <lineage>
        <taxon>Eukaryota</taxon>
        <taxon>Metazoa</taxon>
        <taxon>Ecdysozoa</taxon>
        <taxon>Arthropoda</taxon>
        <taxon>Hexapoda</taxon>
        <taxon>Insecta</taxon>
        <taxon>Pterygota</taxon>
        <taxon>Neoptera</taxon>
        <taxon>Endopterygota</taxon>
        <taxon>Lepidoptera</taxon>
        <taxon>Glossata</taxon>
        <taxon>Ditrysia</taxon>
        <taxon>Papilionoidea</taxon>
        <taxon>Nymphalidae</taxon>
        <taxon>Satyrinae</taxon>
        <taxon>Satyrini</taxon>
        <taxon>Parargina</taxon>
        <taxon>Pararge</taxon>
    </lineage>
</organism>